<reference evidence="6" key="2">
    <citation type="submission" date="2018-02" db="UniProtKB">
        <authorList>
            <consortium name="EnsemblPlants"/>
        </authorList>
    </citation>
    <scope>IDENTIFICATION</scope>
    <source>
        <strain evidence="6">Williams 82</strain>
    </source>
</reference>
<comment type="cofactor">
    <cofactor evidence="1">
        <name>Mg(2+)</name>
        <dbReference type="ChEBI" id="CHEBI:18420"/>
    </cofactor>
</comment>
<keyword evidence="4" id="KW-0460">Magnesium</keyword>
<reference evidence="5 6" key="1">
    <citation type="journal article" date="2010" name="Nature">
        <title>Genome sequence of the palaeopolyploid soybean.</title>
        <authorList>
            <person name="Schmutz J."/>
            <person name="Cannon S.B."/>
            <person name="Schlueter J."/>
            <person name="Ma J."/>
            <person name="Mitros T."/>
            <person name="Nelson W."/>
            <person name="Hyten D.L."/>
            <person name="Song Q."/>
            <person name="Thelen J.J."/>
            <person name="Cheng J."/>
            <person name="Xu D."/>
            <person name="Hellsten U."/>
            <person name="May G.D."/>
            <person name="Yu Y."/>
            <person name="Sakurai T."/>
            <person name="Umezawa T."/>
            <person name="Bhattacharyya M.K."/>
            <person name="Sandhu D."/>
            <person name="Valliyodan B."/>
            <person name="Lindquist E."/>
            <person name="Peto M."/>
            <person name="Grant D."/>
            <person name="Shu S."/>
            <person name="Goodstein D."/>
            <person name="Barry K."/>
            <person name="Futrell-Griggs M."/>
            <person name="Abernathy B."/>
            <person name="Du J."/>
            <person name="Tian Z."/>
            <person name="Zhu L."/>
            <person name="Gill N."/>
            <person name="Joshi T."/>
            <person name="Libault M."/>
            <person name="Sethuraman A."/>
            <person name="Zhang X.-C."/>
            <person name="Shinozaki K."/>
            <person name="Nguyen H.T."/>
            <person name="Wing R.A."/>
            <person name="Cregan P."/>
            <person name="Specht J."/>
            <person name="Grimwood J."/>
            <person name="Rokhsar D."/>
            <person name="Stacey G."/>
            <person name="Shoemaker R.C."/>
            <person name="Jackson S.A."/>
        </authorList>
    </citation>
    <scope>NUCLEOTIDE SEQUENCE [LARGE SCALE GENOMIC DNA]</scope>
    <source>
        <strain evidence="6">cv. Williams 82</strain>
        <tissue evidence="5">Callus</tissue>
    </source>
</reference>
<keyword evidence="3" id="KW-0378">Hydrolase</keyword>
<dbReference type="Gene3D" id="3.60.10.10">
    <property type="entry name" value="Endonuclease/exonuclease/phosphatase"/>
    <property type="match status" value="1"/>
</dbReference>
<evidence type="ECO:0000256" key="2">
    <source>
        <dbReference type="ARBA" id="ARBA00022723"/>
    </source>
</evidence>
<dbReference type="InterPro" id="IPR036691">
    <property type="entry name" value="Endo/exonu/phosph_ase_sf"/>
</dbReference>
<dbReference type="GO" id="GO:0005634">
    <property type="term" value="C:nucleus"/>
    <property type="evidence" value="ECO:0000318"/>
    <property type="project" value="GO_Central"/>
</dbReference>
<dbReference type="HOGENOM" id="CLU_1889507_0_0_1"/>
<dbReference type="GO" id="GO:0003906">
    <property type="term" value="F:DNA-(apurinic or apyrimidinic site) endonuclease activity"/>
    <property type="evidence" value="ECO:0000318"/>
    <property type="project" value="GO_Central"/>
</dbReference>
<dbReference type="InParanoid" id="K7KEC4"/>
<evidence type="ECO:0000256" key="4">
    <source>
        <dbReference type="ARBA" id="ARBA00022842"/>
    </source>
</evidence>
<dbReference type="EMBL" id="CM000836">
    <property type="protein sequence ID" value="KRH66470.1"/>
    <property type="molecule type" value="Genomic_DNA"/>
</dbReference>
<dbReference type="Gramene" id="KRH66470">
    <property type="protein sequence ID" value="KRH66470"/>
    <property type="gene ID" value="GLYMA_03G108700"/>
</dbReference>
<dbReference type="GO" id="GO:0006284">
    <property type="term" value="P:base-excision repair"/>
    <property type="evidence" value="ECO:0000318"/>
    <property type="project" value="GO_Central"/>
</dbReference>
<evidence type="ECO:0000313" key="7">
    <source>
        <dbReference type="Proteomes" id="UP000008827"/>
    </source>
</evidence>
<name>K7KEC4_SOYBN</name>
<gene>
    <name evidence="5" type="ORF">GLYMA_03G108700</name>
</gene>
<dbReference type="PANTHER" id="PTHR22748:SF11">
    <property type="entry name" value="OS07G0184032 PROTEIN"/>
    <property type="match status" value="1"/>
</dbReference>
<dbReference type="Proteomes" id="UP000008827">
    <property type="component" value="Chromosome 3"/>
</dbReference>
<dbReference type="GO" id="GO:0046872">
    <property type="term" value="F:metal ion binding"/>
    <property type="evidence" value="ECO:0007669"/>
    <property type="project" value="UniProtKB-KW"/>
</dbReference>
<evidence type="ECO:0000313" key="6">
    <source>
        <dbReference type="EnsemblPlants" id="KRH66470"/>
    </source>
</evidence>
<organism evidence="6">
    <name type="scientific">Glycine max</name>
    <name type="common">Soybean</name>
    <name type="synonym">Glycine hispida</name>
    <dbReference type="NCBI Taxonomy" id="3847"/>
    <lineage>
        <taxon>Eukaryota</taxon>
        <taxon>Viridiplantae</taxon>
        <taxon>Streptophyta</taxon>
        <taxon>Embryophyta</taxon>
        <taxon>Tracheophyta</taxon>
        <taxon>Spermatophyta</taxon>
        <taxon>Magnoliopsida</taxon>
        <taxon>eudicotyledons</taxon>
        <taxon>Gunneridae</taxon>
        <taxon>Pentapetalae</taxon>
        <taxon>rosids</taxon>
        <taxon>fabids</taxon>
        <taxon>Fabales</taxon>
        <taxon>Fabaceae</taxon>
        <taxon>Papilionoideae</taxon>
        <taxon>50 kb inversion clade</taxon>
        <taxon>NPAAA clade</taxon>
        <taxon>indigoferoid/millettioid clade</taxon>
        <taxon>Phaseoleae</taxon>
        <taxon>Glycine</taxon>
        <taxon>Glycine subgen. Soja</taxon>
    </lineage>
</organism>
<dbReference type="EnsemblPlants" id="KRH66470">
    <property type="protein sequence ID" value="KRH66470"/>
    <property type="gene ID" value="GLYMA_03G108700"/>
</dbReference>
<sequence length="135" mass="15794">MKIISYNIRGLRKGVKKATIRKLVKKRIYMLCLQETKKEQIDKVVCQALWGDSKVSWELQLACNRAGEILYVYGVNKLSNWRRSSMAMVSFIWMASGFLMAKKGLDERSAKEFNEWITDIEVEDVPCVGRKFTWY</sequence>
<evidence type="ECO:0000256" key="1">
    <source>
        <dbReference type="ARBA" id="ARBA00001946"/>
    </source>
</evidence>
<dbReference type="PANTHER" id="PTHR22748">
    <property type="entry name" value="AP ENDONUCLEASE"/>
    <property type="match status" value="1"/>
</dbReference>
<dbReference type="InterPro" id="IPR004808">
    <property type="entry name" value="AP_endonuc_1"/>
</dbReference>
<proteinExistence type="predicted"/>
<dbReference type="OMA" id="WITDIEV"/>
<evidence type="ECO:0008006" key="8">
    <source>
        <dbReference type="Google" id="ProtNLM"/>
    </source>
</evidence>
<keyword evidence="2" id="KW-0479">Metal-binding</keyword>
<evidence type="ECO:0000313" key="5">
    <source>
        <dbReference type="EMBL" id="KRH66470.1"/>
    </source>
</evidence>
<dbReference type="SUPFAM" id="SSF56219">
    <property type="entry name" value="DNase I-like"/>
    <property type="match status" value="1"/>
</dbReference>
<dbReference type="AlphaFoldDB" id="K7KEC4"/>
<evidence type="ECO:0000256" key="3">
    <source>
        <dbReference type="ARBA" id="ARBA00022801"/>
    </source>
</evidence>
<dbReference type="SMR" id="K7KEC4"/>
<accession>K7KEC4</accession>
<protein>
    <recommendedName>
        <fullName evidence="8">Endonuclease/exonuclease/phosphatase domain-containing protein</fullName>
    </recommendedName>
</protein>
<dbReference type="GO" id="GO:0008081">
    <property type="term" value="F:phosphoric diester hydrolase activity"/>
    <property type="evidence" value="ECO:0000318"/>
    <property type="project" value="GO_Central"/>
</dbReference>
<dbReference type="PaxDb" id="3847-GLYMA03G25735.1"/>
<reference evidence="5" key="3">
    <citation type="submission" date="2018-07" db="EMBL/GenBank/DDBJ databases">
        <title>WGS assembly of Glycine max.</title>
        <authorList>
            <person name="Schmutz J."/>
            <person name="Cannon S."/>
            <person name="Schlueter J."/>
            <person name="Ma J."/>
            <person name="Mitros T."/>
            <person name="Nelson W."/>
            <person name="Hyten D."/>
            <person name="Song Q."/>
            <person name="Thelen J."/>
            <person name="Cheng J."/>
            <person name="Xu D."/>
            <person name="Hellsten U."/>
            <person name="May G."/>
            <person name="Yu Y."/>
            <person name="Sakurai T."/>
            <person name="Umezawa T."/>
            <person name="Bhattacharyya M."/>
            <person name="Sandhu D."/>
            <person name="Valliyodan B."/>
            <person name="Lindquist E."/>
            <person name="Peto M."/>
            <person name="Grant D."/>
            <person name="Shu S."/>
            <person name="Goodstein D."/>
            <person name="Barry K."/>
            <person name="Futrell-Griggs M."/>
            <person name="Abernathy B."/>
            <person name="Du J."/>
            <person name="Tian Z."/>
            <person name="Zhu L."/>
            <person name="Gill N."/>
            <person name="Joshi T."/>
            <person name="Libault M."/>
            <person name="Sethuraman A."/>
            <person name="Zhang X."/>
            <person name="Shinozaki K."/>
            <person name="Nguyen H."/>
            <person name="Wing R."/>
            <person name="Cregan P."/>
            <person name="Specht J."/>
            <person name="Grimwood J."/>
            <person name="Rokhsar D."/>
            <person name="Stacey G."/>
            <person name="Shoemaker R."/>
            <person name="Jackson S."/>
        </authorList>
    </citation>
    <scope>NUCLEOTIDE SEQUENCE</scope>
    <source>
        <tissue evidence="5">Callus</tissue>
    </source>
</reference>
<keyword evidence="7" id="KW-1185">Reference proteome</keyword>
<dbReference type="GO" id="GO:0008311">
    <property type="term" value="F:double-stranded DNA 3'-5' DNA exonuclease activity"/>
    <property type="evidence" value="ECO:0000318"/>
    <property type="project" value="GO_Central"/>
</dbReference>